<dbReference type="InterPro" id="IPR044140">
    <property type="entry name" value="ProRS_anticodon_short"/>
</dbReference>
<evidence type="ECO:0000256" key="10">
    <source>
        <dbReference type="HAMAP-Rule" id="MF_01569"/>
    </source>
</evidence>
<dbReference type="InterPro" id="IPR006195">
    <property type="entry name" value="aa-tRNA-synth_II"/>
</dbReference>
<evidence type="ECO:0000259" key="11">
    <source>
        <dbReference type="PROSITE" id="PS50862"/>
    </source>
</evidence>
<evidence type="ECO:0000256" key="4">
    <source>
        <dbReference type="ARBA" id="ARBA00022598"/>
    </source>
</evidence>
<evidence type="ECO:0000256" key="7">
    <source>
        <dbReference type="ARBA" id="ARBA00022917"/>
    </source>
</evidence>
<dbReference type="Pfam" id="PF00587">
    <property type="entry name" value="tRNA-synt_2b"/>
    <property type="match status" value="1"/>
</dbReference>
<dbReference type="InterPro" id="IPR045864">
    <property type="entry name" value="aa-tRNA-synth_II/BPL/LPL"/>
</dbReference>
<dbReference type="InterPro" id="IPR007214">
    <property type="entry name" value="YbaK/aa-tRNA-synth-assoc-dom"/>
</dbReference>
<evidence type="ECO:0000313" key="13">
    <source>
        <dbReference type="Proteomes" id="UP000182409"/>
    </source>
</evidence>
<dbReference type="PANTHER" id="PTHR42753">
    <property type="entry name" value="MITOCHONDRIAL RIBOSOME PROTEIN L39/PROLYL-TRNA LIGASE FAMILY MEMBER"/>
    <property type="match status" value="1"/>
</dbReference>
<dbReference type="GO" id="GO:0004827">
    <property type="term" value="F:proline-tRNA ligase activity"/>
    <property type="evidence" value="ECO:0007669"/>
    <property type="project" value="UniProtKB-UniRule"/>
</dbReference>
<dbReference type="NCBIfam" id="TIGR00409">
    <property type="entry name" value="proS_fam_II"/>
    <property type="match status" value="1"/>
</dbReference>
<accession>A0A1H4L3A4</accession>
<keyword evidence="8 10" id="KW-0030">Aminoacyl-tRNA synthetase</keyword>
<dbReference type="PRINTS" id="PR01046">
    <property type="entry name" value="TRNASYNTHPRO"/>
</dbReference>
<name>A0A1H4L3A4_9BACT</name>
<dbReference type="Proteomes" id="UP000182409">
    <property type="component" value="Unassembled WGS sequence"/>
</dbReference>
<dbReference type="SUPFAM" id="SSF55826">
    <property type="entry name" value="YbaK/ProRS associated domain"/>
    <property type="match status" value="1"/>
</dbReference>
<comment type="function">
    <text evidence="10">Catalyzes the attachment of proline to tRNA(Pro) in a two-step reaction: proline is first activated by ATP to form Pro-AMP and then transferred to the acceptor end of tRNA(Pro). As ProRS can inadvertently accommodate and process non-cognate amino acids such as alanine and cysteine, to avoid such errors it has two additional distinct editing activities against alanine. One activity is designated as 'pretransfer' editing and involves the tRNA(Pro)-independent hydrolysis of activated Ala-AMP. The other activity is designated 'posttransfer' editing and involves deacylation of mischarged Ala-tRNA(Pro). The misacylated Cys-tRNA(Pro) is not edited by ProRS.</text>
</comment>
<dbReference type="GO" id="GO:0002161">
    <property type="term" value="F:aminoacyl-tRNA deacylase activity"/>
    <property type="evidence" value="ECO:0007669"/>
    <property type="project" value="InterPro"/>
</dbReference>
<comment type="subcellular location">
    <subcellularLocation>
        <location evidence="1 10">Cytoplasm</location>
    </subcellularLocation>
</comment>
<comment type="similarity">
    <text evidence="10">Belongs to the class-II aminoacyl-tRNA synthetase family. ProS type 1 subfamily.</text>
</comment>
<dbReference type="GO" id="GO:0006433">
    <property type="term" value="P:prolyl-tRNA aminoacylation"/>
    <property type="evidence" value="ECO:0007669"/>
    <property type="project" value="UniProtKB-UniRule"/>
</dbReference>
<feature type="domain" description="Aminoacyl-transfer RNA synthetases class-II family profile" evidence="11">
    <location>
        <begin position="54"/>
        <end position="492"/>
    </location>
</feature>
<dbReference type="CDD" id="cd00861">
    <property type="entry name" value="ProRS_anticodon_short"/>
    <property type="match status" value="1"/>
</dbReference>
<proteinExistence type="inferred from homology"/>
<dbReference type="InterPro" id="IPR004154">
    <property type="entry name" value="Anticodon-bd"/>
</dbReference>
<dbReference type="GO" id="GO:0005524">
    <property type="term" value="F:ATP binding"/>
    <property type="evidence" value="ECO:0007669"/>
    <property type="project" value="UniProtKB-UniRule"/>
</dbReference>
<dbReference type="NCBIfam" id="NF006625">
    <property type="entry name" value="PRK09194.1"/>
    <property type="match status" value="1"/>
</dbReference>
<evidence type="ECO:0000256" key="3">
    <source>
        <dbReference type="ARBA" id="ARBA00022490"/>
    </source>
</evidence>
<dbReference type="CDD" id="cd04334">
    <property type="entry name" value="ProRS-INS"/>
    <property type="match status" value="1"/>
</dbReference>
<dbReference type="InterPro" id="IPR002316">
    <property type="entry name" value="Pro-tRNA-ligase_IIa"/>
</dbReference>
<keyword evidence="3 10" id="KW-0963">Cytoplasm</keyword>
<keyword evidence="4 10" id="KW-0436">Ligase</keyword>
<comment type="subunit">
    <text evidence="2 10">Homodimer.</text>
</comment>
<dbReference type="Pfam" id="PF04073">
    <property type="entry name" value="tRNA_edit"/>
    <property type="match status" value="1"/>
</dbReference>
<dbReference type="PANTHER" id="PTHR42753:SF2">
    <property type="entry name" value="PROLINE--TRNA LIGASE"/>
    <property type="match status" value="1"/>
</dbReference>
<dbReference type="InterPro" id="IPR004500">
    <property type="entry name" value="Pro-tRNA-synth_IIa_bac-type"/>
</dbReference>
<dbReference type="Gene3D" id="3.90.960.10">
    <property type="entry name" value="YbaK/aminoacyl-tRNA synthetase-associated domain"/>
    <property type="match status" value="1"/>
</dbReference>
<dbReference type="RefSeq" id="WP_074652983.1">
    <property type="nucleotide sequence ID" value="NZ_FNSD01000001.1"/>
</dbReference>
<dbReference type="InterPro" id="IPR036621">
    <property type="entry name" value="Anticodon-bd_dom_sf"/>
</dbReference>
<comment type="catalytic activity">
    <reaction evidence="9 10">
        <text>tRNA(Pro) + L-proline + ATP = L-prolyl-tRNA(Pro) + AMP + diphosphate</text>
        <dbReference type="Rhea" id="RHEA:14305"/>
        <dbReference type="Rhea" id="RHEA-COMP:9700"/>
        <dbReference type="Rhea" id="RHEA-COMP:9702"/>
        <dbReference type="ChEBI" id="CHEBI:30616"/>
        <dbReference type="ChEBI" id="CHEBI:33019"/>
        <dbReference type="ChEBI" id="CHEBI:60039"/>
        <dbReference type="ChEBI" id="CHEBI:78442"/>
        <dbReference type="ChEBI" id="CHEBI:78532"/>
        <dbReference type="ChEBI" id="CHEBI:456215"/>
        <dbReference type="EC" id="6.1.1.15"/>
    </reaction>
</comment>
<keyword evidence="5 10" id="KW-0547">Nucleotide-binding</keyword>
<evidence type="ECO:0000256" key="5">
    <source>
        <dbReference type="ARBA" id="ARBA00022741"/>
    </source>
</evidence>
<evidence type="ECO:0000256" key="9">
    <source>
        <dbReference type="ARBA" id="ARBA00047671"/>
    </source>
</evidence>
<organism evidence="12 13">
    <name type="scientific">Terriglobus roseus</name>
    <dbReference type="NCBI Taxonomy" id="392734"/>
    <lineage>
        <taxon>Bacteria</taxon>
        <taxon>Pseudomonadati</taxon>
        <taxon>Acidobacteriota</taxon>
        <taxon>Terriglobia</taxon>
        <taxon>Terriglobales</taxon>
        <taxon>Acidobacteriaceae</taxon>
        <taxon>Terriglobus</taxon>
    </lineage>
</organism>
<sequence length="605" mass="65714">MQRWSKLFIPTLRDVPADAEVASHQILLRAGYIRQLGAGIYSYLPLATRAINKINRIVREEMDTIAQEFFLPALNPREIWEESGRWTGMGDNMFRLKDRKGADLCLGMTHEEIMTSIARGELRSYKQLPQIWYQIQTKFRDEPRPKSGLLRVRQFTMKDSYSFDIDEAGLDVSYNKHDAAYRRIFTRCGLEFVAVEADSGAMGGSQSQEFMVYTDAGEDWIASSPDGKYAANIEKATSKLAAVTDLDASGDGTPELVHTPGQRTIDEVGAFLGVEKHAQIKTMAMFATWPADAKGIVKTRTIVAFLRGDHQLNEAKLGSLVGGAELRPMVAEEIEATFGAPAGYLGPIGVAAAKAGEEKGTLVVLDAALGGRKNLIAGANKEEYHLRNVTPGRDFTPTVIADIRNINEGEPDPIGGQPLRLGKAVEIGHIFKLGYKYSQSMGARVLDNNGKEVTPIMGSYGIGIERILTSAIEQSAAKKGKNDRGEYSYALPPSIAPFEVVVTVTKQSDATLAAAGEKIALDLEQAGFDVLLDDRNDSAGSKFKDADLIGVPYRVTIGKGFADGTLEVVDRLSGNTENIAVADVVNAMITIRQQTLGTGTASNAE</sequence>
<protein>
    <recommendedName>
        <fullName evidence="10">Proline--tRNA ligase</fullName>
        <ecNumber evidence="10">6.1.1.15</ecNumber>
    </recommendedName>
    <alternativeName>
        <fullName evidence="10">Prolyl-tRNA synthetase</fullName>
        <shortName evidence="10">ProRS</shortName>
    </alternativeName>
</protein>
<evidence type="ECO:0000313" key="12">
    <source>
        <dbReference type="EMBL" id="SEB64825.1"/>
    </source>
</evidence>
<evidence type="ECO:0000256" key="6">
    <source>
        <dbReference type="ARBA" id="ARBA00022840"/>
    </source>
</evidence>
<dbReference type="SUPFAM" id="SSF55681">
    <property type="entry name" value="Class II aaRS and biotin synthetases"/>
    <property type="match status" value="1"/>
</dbReference>
<dbReference type="EC" id="6.1.1.15" evidence="10"/>
<dbReference type="EMBL" id="FNSD01000001">
    <property type="protein sequence ID" value="SEB64825.1"/>
    <property type="molecule type" value="Genomic_DNA"/>
</dbReference>
<reference evidence="12 13" key="1">
    <citation type="submission" date="2016-10" db="EMBL/GenBank/DDBJ databases">
        <authorList>
            <person name="de Groot N.N."/>
        </authorList>
    </citation>
    <scope>NUCLEOTIDE SEQUENCE [LARGE SCALE GENOMIC DNA]</scope>
    <source>
        <strain evidence="12 13">AB35.6</strain>
    </source>
</reference>
<dbReference type="InterPro" id="IPR002314">
    <property type="entry name" value="aa-tRNA-synt_IIb"/>
</dbReference>
<comment type="domain">
    <text evidence="10">Consists of three domains: the N-terminal catalytic domain, the editing domain and the C-terminal anticodon-binding domain.</text>
</comment>
<dbReference type="HAMAP" id="MF_01569">
    <property type="entry name" value="Pro_tRNA_synth_type1"/>
    <property type="match status" value="1"/>
</dbReference>
<dbReference type="Pfam" id="PF03129">
    <property type="entry name" value="HGTP_anticodon"/>
    <property type="match status" value="1"/>
</dbReference>
<dbReference type="InterPro" id="IPR050062">
    <property type="entry name" value="Pro-tRNA_synthetase"/>
</dbReference>
<dbReference type="PROSITE" id="PS50862">
    <property type="entry name" value="AA_TRNA_LIGASE_II"/>
    <property type="match status" value="1"/>
</dbReference>
<evidence type="ECO:0000256" key="1">
    <source>
        <dbReference type="ARBA" id="ARBA00004496"/>
    </source>
</evidence>
<dbReference type="InterPro" id="IPR036754">
    <property type="entry name" value="YbaK/aa-tRNA-synt-asso_dom_sf"/>
</dbReference>
<dbReference type="Gene3D" id="3.30.930.10">
    <property type="entry name" value="Bira Bifunctional Protein, Domain 2"/>
    <property type="match status" value="2"/>
</dbReference>
<keyword evidence="7 10" id="KW-0648">Protein biosynthesis</keyword>
<evidence type="ECO:0000256" key="2">
    <source>
        <dbReference type="ARBA" id="ARBA00011738"/>
    </source>
</evidence>
<evidence type="ECO:0000256" key="8">
    <source>
        <dbReference type="ARBA" id="ARBA00023146"/>
    </source>
</evidence>
<dbReference type="InterPro" id="IPR033730">
    <property type="entry name" value="ProRS_core_prok"/>
</dbReference>
<dbReference type="CDD" id="cd00779">
    <property type="entry name" value="ProRS_core_prok"/>
    <property type="match status" value="1"/>
</dbReference>
<dbReference type="AlphaFoldDB" id="A0A1H4L3A4"/>
<dbReference type="GO" id="GO:0005829">
    <property type="term" value="C:cytosol"/>
    <property type="evidence" value="ECO:0007669"/>
    <property type="project" value="TreeGrafter"/>
</dbReference>
<dbReference type="InterPro" id="IPR023717">
    <property type="entry name" value="Pro-tRNA-Synthase_IIa_type1"/>
</dbReference>
<dbReference type="OrthoDB" id="9809052at2"/>
<gene>
    <name evidence="10" type="primary">proS</name>
    <name evidence="12" type="ORF">SAMN05443244_1443</name>
</gene>
<dbReference type="SUPFAM" id="SSF52954">
    <property type="entry name" value="Class II aaRS ABD-related"/>
    <property type="match status" value="1"/>
</dbReference>
<dbReference type="Gene3D" id="3.40.50.800">
    <property type="entry name" value="Anticodon-binding domain"/>
    <property type="match status" value="1"/>
</dbReference>
<keyword evidence="6 10" id="KW-0067">ATP-binding</keyword>